<dbReference type="GO" id="GO:0008374">
    <property type="term" value="F:O-acyltransferase activity"/>
    <property type="evidence" value="ECO:0007669"/>
    <property type="project" value="TreeGrafter"/>
</dbReference>
<dbReference type="SUPFAM" id="SSF51161">
    <property type="entry name" value="Trimeric LpxA-like enzymes"/>
    <property type="match status" value="1"/>
</dbReference>
<keyword evidence="2 3" id="KW-0808">Transferase</keyword>
<accession>A0A364RGV4</accession>
<dbReference type="CDD" id="cd05825">
    <property type="entry name" value="LbH_wcaF_like"/>
    <property type="match status" value="1"/>
</dbReference>
<organism evidence="3 4">
    <name type="scientific">Pontibacter arcticus</name>
    <dbReference type="NCBI Taxonomy" id="2080288"/>
    <lineage>
        <taxon>Bacteria</taxon>
        <taxon>Pseudomonadati</taxon>
        <taxon>Bacteroidota</taxon>
        <taxon>Cytophagia</taxon>
        <taxon>Cytophagales</taxon>
        <taxon>Hymenobacteraceae</taxon>
        <taxon>Pontibacter</taxon>
    </lineage>
</organism>
<dbReference type="NCBIfam" id="NF007797">
    <property type="entry name" value="PRK10502.1"/>
    <property type="match status" value="1"/>
</dbReference>
<dbReference type="InterPro" id="IPR051159">
    <property type="entry name" value="Hexapeptide_acetyltransf"/>
</dbReference>
<evidence type="ECO:0000256" key="1">
    <source>
        <dbReference type="ARBA" id="ARBA00007274"/>
    </source>
</evidence>
<keyword evidence="4" id="KW-1185">Reference proteome</keyword>
<dbReference type="GO" id="GO:0005829">
    <property type="term" value="C:cytosol"/>
    <property type="evidence" value="ECO:0007669"/>
    <property type="project" value="TreeGrafter"/>
</dbReference>
<comment type="caution">
    <text evidence="3">The sequence shown here is derived from an EMBL/GenBank/DDBJ whole genome shotgun (WGS) entry which is preliminary data.</text>
</comment>
<sequence length="183" mass="20067">MKVKLSSFNNSWYNPGAGVLKRTIWYFVNILFFLNPLNPVSSIKVVLLRLFGAKVGAGVVIKPSVNIKYPWLLEVGDHVWIGEYVWIDNLVKVKLESNTTVSQGAMLLTGSHDYKRSTFDLLTGEITVAEGAWVGAKAVVCPGVVCGTHSVLAAGSVATKDLEPYTIYQGNPAEPKRERKMIA</sequence>
<dbReference type="PANTHER" id="PTHR23416">
    <property type="entry name" value="SIALIC ACID SYNTHASE-RELATED"/>
    <property type="match status" value="1"/>
</dbReference>
<dbReference type="AlphaFoldDB" id="A0A364RGV4"/>
<protein>
    <submittedName>
        <fullName evidence="3">Colanic acid biosynthesis acetyltransferase WcaF</fullName>
    </submittedName>
</protein>
<gene>
    <name evidence="3" type="ORF">DP923_08725</name>
</gene>
<reference evidence="3 4" key="1">
    <citation type="submission" date="2018-06" db="EMBL/GenBank/DDBJ databases">
        <authorList>
            <person name="Liu Z.-W."/>
        </authorList>
    </citation>
    <scope>NUCLEOTIDE SEQUENCE [LARGE SCALE GENOMIC DNA]</scope>
    <source>
        <strain evidence="3 4">2b14</strain>
    </source>
</reference>
<dbReference type="PANTHER" id="PTHR23416:SF23">
    <property type="entry name" value="ACETYLTRANSFERASE C18B11.09C-RELATED"/>
    <property type="match status" value="1"/>
</dbReference>
<dbReference type="EMBL" id="QMDV01000002">
    <property type="protein sequence ID" value="RAU83497.1"/>
    <property type="molecule type" value="Genomic_DNA"/>
</dbReference>
<evidence type="ECO:0000256" key="2">
    <source>
        <dbReference type="ARBA" id="ARBA00022679"/>
    </source>
</evidence>
<comment type="similarity">
    <text evidence="1">Belongs to the transferase hexapeptide repeat family.</text>
</comment>
<dbReference type="OrthoDB" id="9814490at2"/>
<proteinExistence type="inferred from homology"/>
<evidence type="ECO:0000313" key="4">
    <source>
        <dbReference type="Proteomes" id="UP000251692"/>
    </source>
</evidence>
<reference evidence="3 4" key="2">
    <citation type="submission" date="2018-07" db="EMBL/GenBank/DDBJ databases">
        <title>Pontibacter sp. 2b14 genomic sequence and assembly.</title>
        <authorList>
            <person name="Du Z.-J."/>
        </authorList>
    </citation>
    <scope>NUCLEOTIDE SEQUENCE [LARGE SCALE GENOMIC DNA]</scope>
    <source>
        <strain evidence="3 4">2b14</strain>
    </source>
</reference>
<dbReference type="Proteomes" id="UP000251692">
    <property type="component" value="Unassembled WGS sequence"/>
</dbReference>
<name>A0A364RGV4_9BACT</name>
<dbReference type="Gene3D" id="2.160.10.10">
    <property type="entry name" value="Hexapeptide repeat proteins"/>
    <property type="match status" value="1"/>
</dbReference>
<evidence type="ECO:0000313" key="3">
    <source>
        <dbReference type="EMBL" id="RAU83497.1"/>
    </source>
</evidence>
<dbReference type="InterPro" id="IPR011004">
    <property type="entry name" value="Trimer_LpxA-like_sf"/>
</dbReference>